<keyword evidence="2" id="KW-1133">Transmembrane helix</keyword>
<organism evidence="3 4">
    <name type="scientific">Seminavis robusta</name>
    <dbReference type="NCBI Taxonomy" id="568900"/>
    <lineage>
        <taxon>Eukaryota</taxon>
        <taxon>Sar</taxon>
        <taxon>Stramenopiles</taxon>
        <taxon>Ochrophyta</taxon>
        <taxon>Bacillariophyta</taxon>
        <taxon>Bacillariophyceae</taxon>
        <taxon>Bacillariophycidae</taxon>
        <taxon>Naviculales</taxon>
        <taxon>Naviculaceae</taxon>
        <taxon>Seminavis</taxon>
    </lineage>
</organism>
<dbReference type="EMBL" id="CAICTM010000660">
    <property type="protein sequence ID" value="CAB9514555.1"/>
    <property type="molecule type" value="Genomic_DNA"/>
</dbReference>
<dbReference type="Proteomes" id="UP001153069">
    <property type="component" value="Unassembled WGS sequence"/>
</dbReference>
<evidence type="ECO:0000313" key="3">
    <source>
        <dbReference type="EMBL" id="CAB9514555.1"/>
    </source>
</evidence>
<accession>A0A9N8HJG6</accession>
<evidence type="ECO:0000256" key="2">
    <source>
        <dbReference type="SAM" id="Phobius"/>
    </source>
</evidence>
<reference evidence="3" key="1">
    <citation type="submission" date="2020-06" db="EMBL/GenBank/DDBJ databases">
        <authorList>
            <consortium name="Plant Systems Biology data submission"/>
        </authorList>
    </citation>
    <scope>NUCLEOTIDE SEQUENCE</scope>
    <source>
        <strain evidence="3">D6</strain>
    </source>
</reference>
<feature type="transmembrane region" description="Helical" evidence="2">
    <location>
        <begin position="43"/>
        <end position="66"/>
    </location>
</feature>
<dbReference type="AlphaFoldDB" id="A0A9N8HJG6"/>
<evidence type="ECO:0000313" key="4">
    <source>
        <dbReference type="Proteomes" id="UP001153069"/>
    </source>
</evidence>
<keyword evidence="2" id="KW-0812">Transmembrane</keyword>
<feature type="transmembrane region" description="Helical" evidence="2">
    <location>
        <begin position="78"/>
        <end position="99"/>
    </location>
</feature>
<protein>
    <submittedName>
        <fullName evidence="3">Uncharacterized protein</fullName>
    </submittedName>
</protein>
<sequence>MTPPSGLSMGASACSVDEFKDDIPAPPPVRITKVEVDRRKSQAVAIQGICYAVAFLLSYSLSYVAIIRFHIRGSGNDILDYIALCILAPSAGTFNYIVFARTRVMKTPEGKFLKALFFCTCLRKNEEIKRNSQQKFRKSAPDQELQHCQPATVSNDLYIPDLDIPDLEESPQVSGVRESGSEDAGVIE</sequence>
<keyword evidence="4" id="KW-1185">Reference proteome</keyword>
<comment type="caution">
    <text evidence="3">The sequence shown here is derived from an EMBL/GenBank/DDBJ whole genome shotgun (WGS) entry which is preliminary data.</text>
</comment>
<dbReference type="OrthoDB" id="18453at2759"/>
<proteinExistence type="predicted"/>
<name>A0A9N8HJG6_9STRA</name>
<evidence type="ECO:0000256" key="1">
    <source>
        <dbReference type="SAM" id="MobiDB-lite"/>
    </source>
</evidence>
<gene>
    <name evidence="3" type="ORF">SEMRO_661_G183100.1</name>
</gene>
<feature type="region of interest" description="Disordered" evidence="1">
    <location>
        <begin position="162"/>
        <end position="188"/>
    </location>
</feature>
<keyword evidence="2" id="KW-0472">Membrane</keyword>